<dbReference type="Proteomes" id="UP000834106">
    <property type="component" value="Chromosome 12"/>
</dbReference>
<protein>
    <submittedName>
        <fullName evidence="2">Uncharacterized protein</fullName>
    </submittedName>
</protein>
<evidence type="ECO:0000256" key="1">
    <source>
        <dbReference type="SAM" id="MobiDB-lite"/>
    </source>
</evidence>
<accession>A0AAD1ZM55</accession>
<evidence type="ECO:0000313" key="2">
    <source>
        <dbReference type="EMBL" id="CAI9771974.1"/>
    </source>
</evidence>
<reference evidence="2" key="1">
    <citation type="submission" date="2023-05" db="EMBL/GenBank/DDBJ databases">
        <authorList>
            <person name="Huff M."/>
        </authorList>
    </citation>
    <scope>NUCLEOTIDE SEQUENCE</scope>
</reference>
<organism evidence="2 3">
    <name type="scientific">Fraxinus pennsylvanica</name>
    <dbReference type="NCBI Taxonomy" id="56036"/>
    <lineage>
        <taxon>Eukaryota</taxon>
        <taxon>Viridiplantae</taxon>
        <taxon>Streptophyta</taxon>
        <taxon>Embryophyta</taxon>
        <taxon>Tracheophyta</taxon>
        <taxon>Spermatophyta</taxon>
        <taxon>Magnoliopsida</taxon>
        <taxon>eudicotyledons</taxon>
        <taxon>Gunneridae</taxon>
        <taxon>Pentapetalae</taxon>
        <taxon>asterids</taxon>
        <taxon>lamiids</taxon>
        <taxon>Lamiales</taxon>
        <taxon>Oleaceae</taxon>
        <taxon>Oleeae</taxon>
        <taxon>Fraxinus</taxon>
    </lineage>
</organism>
<sequence length="245" mass="28004">MSRYTTRVLKGEGAKYFHKKIEIPYGQTLDIIAMDIGLLQRHSAHFLITIPAQRHSSSSARQSKPFNFEMEAGGGGEQRRRLGIETKAGVEENSLKWRYTTRALKGEGAKYFHKRIEIPYGRTLDIIAMDTGLLQGEWRTSATAEDGGLLEEEQQRASSLRLMVDAVEFDGNGFGFGRETGDSLRGEFKWEEVISEIEHNAARRRRRGTINCLILKWRLEVEESRGCELKRRLEWRRIVLSGGET</sequence>
<feature type="region of interest" description="Disordered" evidence="1">
    <location>
        <begin position="57"/>
        <end position="79"/>
    </location>
</feature>
<gene>
    <name evidence="2" type="ORF">FPE_LOCUS19404</name>
</gene>
<dbReference type="AlphaFoldDB" id="A0AAD1ZM55"/>
<dbReference type="EMBL" id="OU503047">
    <property type="protein sequence ID" value="CAI9771974.1"/>
    <property type="molecule type" value="Genomic_DNA"/>
</dbReference>
<evidence type="ECO:0000313" key="3">
    <source>
        <dbReference type="Proteomes" id="UP000834106"/>
    </source>
</evidence>
<proteinExistence type="predicted"/>
<name>A0AAD1ZM55_9LAMI</name>
<keyword evidence="3" id="KW-1185">Reference proteome</keyword>